<dbReference type="Pfam" id="PF06985">
    <property type="entry name" value="HET"/>
    <property type="match status" value="1"/>
</dbReference>
<sequence>MTDPLCPRCQSLDLSVAKFRIENTRAGEENCFPPLIEFAPSHYVLGTMAQIRLKSCEAYIILAAPSKYDKSDVDYPGLLNDETQFLGRRIGSNHNKRNLIREFLRLCERFHDDRCTRKLGIEDPFQETLNEPYFGVIDIENENLVPLPFSQSGRLLCFEPYATVSYVWGTKHSRQHATRISTIQSRRKSGGLSAVIRELPKALRESIDLVRGLGIRYMWIDALCIVQDSSHSWNLNARAMHLIYGNSTITICAADGEDASTGLLALDNNHRPPQMIVNYDEGVCLILHWPSETSIKTTRWNQRAWTFQERLLSKRCLIFTEGRIFFQCRSTGMSEDVFSDKDGKGWSLDLVRAPLQLLSQLKVRAFWFYAHCVTLYTARELYEPFDILAAFGGMCRLMENTMQAPFVFGLPTSHFDLAILWQPVAKSERLNRATVSDDPKYKDMRFPSWSWCGWNHQGATYDWEMVGGCFADVRTWILNHTWIDWYIRDGYGTLRRVWDRRYAKEDESDDGRWRGYKITEASNQEHKASDDKHNGETTTTKDRDEKMTNRYLPRAPKRICMDLQDIVSSLTSANRQTANTLHTPTCREGAAGLISTPPLFPSEADAFGRPYIGRSTRSFVMKEFTLTLPEDPFNVLTRETSQGSISSRSVEEFPDQPFLQFFTWRAKFHVTSLAESQYAPEQPLKEGREAEGEGPLCRCDIIDRRGDKCGSVVVDTKWLRGKEKVHETLFEFIAISDAKQFTEKEFPDWTYYIPKERIESEWDLYYVLLVESIPEEGIYRRVALGKVFKAAFTHSKNEWKEIILG</sequence>
<dbReference type="Proteomes" id="UP000005206">
    <property type="component" value="Chromosome 8"/>
</dbReference>
<evidence type="ECO:0000259" key="2">
    <source>
        <dbReference type="Pfam" id="PF06985"/>
    </source>
</evidence>
<feature type="compositionally biased region" description="Basic and acidic residues" evidence="1">
    <location>
        <begin position="523"/>
        <end position="544"/>
    </location>
</feature>
<gene>
    <name evidence="3" type="ORF">NECHADRAFT_83370</name>
</gene>
<keyword evidence="4" id="KW-1185">Reference proteome</keyword>
<dbReference type="InterPro" id="IPR010730">
    <property type="entry name" value="HET"/>
</dbReference>
<feature type="region of interest" description="Disordered" evidence="1">
    <location>
        <begin position="520"/>
        <end position="544"/>
    </location>
</feature>
<dbReference type="KEGG" id="nhe:NECHADRAFT_83370"/>
<evidence type="ECO:0000256" key="1">
    <source>
        <dbReference type="SAM" id="MobiDB-lite"/>
    </source>
</evidence>
<evidence type="ECO:0000313" key="4">
    <source>
        <dbReference type="Proteomes" id="UP000005206"/>
    </source>
</evidence>
<organism evidence="3 4">
    <name type="scientific">Fusarium vanettenii (strain ATCC MYA-4622 / CBS 123669 / FGSC 9596 / NRRL 45880 / 77-13-4)</name>
    <name type="common">Fusarium solani subsp. pisi</name>
    <dbReference type="NCBI Taxonomy" id="660122"/>
    <lineage>
        <taxon>Eukaryota</taxon>
        <taxon>Fungi</taxon>
        <taxon>Dikarya</taxon>
        <taxon>Ascomycota</taxon>
        <taxon>Pezizomycotina</taxon>
        <taxon>Sordariomycetes</taxon>
        <taxon>Hypocreomycetidae</taxon>
        <taxon>Hypocreales</taxon>
        <taxon>Nectriaceae</taxon>
        <taxon>Fusarium</taxon>
        <taxon>Fusarium solani species complex</taxon>
        <taxon>Fusarium vanettenii</taxon>
    </lineage>
</organism>
<dbReference type="AlphaFoldDB" id="C7Z3U4"/>
<reference evidence="3 4" key="1">
    <citation type="journal article" date="2009" name="PLoS Genet.">
        <title>The genome of Nectria haematococca: contribution of supernumerary chromosomes to gene expansion.</title>
        <authorList>
            <person name="Coleman J.J."/>
            <person name="Rounsley S.D."/>
            <person name="Rodriguez-Carres M."/>
            <person name="Kuo A."/>
            <person name="Wasmann C.C."/>
            <person name="Grimwood J."/>
            <person name="Schmutz J."/>
            <person name="Taga M."/>
            <person name="White G.J."/>
            <person name="Zhou S."/>
            <person name="Schwartz D.C."/>
            <person name="Freitag M."/>
            <person name="Ma L.J."/>
            <person name="Danchin E.G."/>
            <person name="Henrissat B."/>
            <person name="Coutinho P.M."/>
            <person name="Nelson D.R."/>
            <person name="Straney D."/>
            <person name="Napoli C.A."/>
            <person name="Barker B.M."/>
            <person name="Gribskov M."/>
            <person name="Rep M."/>
            <person name="Kroken S."/>
            <person name="Molnar I."/>
            <person name="Rensing C."/>
            <person name="Kennell J.C."/>
            <person name="Zamora J."/>
            <person name="Farman M.L."/>
            <person name="Selker E.U."/>
            <person name="Salamov A."/>
            <person name="Shapiro H."/>
            <person name="Pangilinan J."/>
            <person name="Lindquist E."/>
            <person name="Lamers C."/>
            <person name="Grigoriev I.V."/>
            <person name="Geiser D.M."/>
            <person name="Covert S.F."/>
            <person name="Temporini E."/>
            <person name="Vanetten H.D."/>
        </authorList>
    </citation>
    <scope>NUCLEOTIDE SEQUENCE [LARGE SCALE GENOMIC DNA]</scope>
    <source>
        <strain evidence="4">ATCC MYA-4622 / CBS 123669 / FGSC 9596 / NRRL 45880 / 77-13-4</strain>
    </source>
</reference>
<dbReference type="eggNOG" id="ENOG502SKX3">
    <property type="taxonomic scope" value="Eukaryota"/>
</dbReference>
<proteinExistence type="predicted"/>
<evidence type="ECO:0000313" key="3">
    <source>
        <dbReference type="EMBL" id="EEU41198.1"/>
    </source>
</evidence>
<accession>C7Z3U4</accession>
<feature type="domain" description="Heterokaryon incompatibility" evidence="2">
    <location>
        <begin position="161"/>
        <end position="309"/>
    </location>
</feature>
<protein>
    <recommendedName>
        <fullName evidence="2">Heterokaryon incompatibility domain-containing protein</fullName>
    </recommendedName>
</protein>
<dbReference type="PANTHER" id="PTHR33112">
    <property type="entry name" value="DOMAIN PROTEIN, PUTATIVE-RELATED"/>
    <property type="match status" value="1"/>
</dbReference>
<dbReference type="HOGENOM" id="CLU_003953_5_0_1"/>
<dbReference type="VEuPathDB" id="FungiDB:NECHADRAFT_83370"/>
<dbReference type="PANTHER" id="PTHR33112:SF12">
    <property type="entry name" value="HETEROKARYON INCOMPATIBILITY DOMAIN-CONTAINING PROTEIN"/>
    <property type="match status" value="1"/>
</dbReference>
<dbReference type="RefSeq" id="XP_003046911.1">
    <property type="nucleotide sequence ID" value="XM_003046865.1"/>
</dbReference>
<dbReference type="GeneID" id="9675492"/>
<dbReference type="InParanoid" id="C7Z3U4"/>
<dbReference type="OrthoDB" id="2958217at2759"/>
<name>C7Z3U4_FUSV7</name>
<dbReference type="EMBL" id="GG698909">
    <property type="protein sequence ID" value="EEU41198.1"/>
    <property type="molecule type" value="Genomic_DNA"/>
</dbReference>
<dbReference type="OMA" id="ILQFFTW"/>